<comment type="caution">
    <text evidence="3">The sequence shown here is derived from an EMBL/GenBank/DDBJ whole genome shotgun (WGS) entry which is preliminary data.</text>
</comment>
<reference evidence="3" key="2">
    <citation type="submission" date="2019-07" db="EMBL/GenBank/DDBJ databases">
        <authorList>
            <person name="Yang Y."/>
            <person name="Bocs S."/>
            <person name="Baudouin L."/>
        </authorList>
    </citation>
    <scope>NUCLEOTIDE SEQUENCE</scope>
    <source>
        <tissue evidence="3">Spear leaf of Hainan Tall coconut</tissue>
    </source>
</reference>
<evidence type="ECO:0000259" key="2">
    <source>
        <dbReference type="Pfam" id="PF23197"/>
    </source>
</evidence>
<dbReference type="InterPro" id="IPR056284">
    <property type="entry name" value="AIR9-like_A9"/>
</dbReference>
<protein>
    <recommendedName>
        <fullName evidence="2">AIR9-like A9 domain-containing protein</fullName>
    </recommendedName>
</protein>
<dbReference type="GO" id="GO:0005886">
    <property type="term" value="C:plasma membrane"/>
    <property type="evidence" value="ECO:0007669"/>
    <property type="project" value="TreeGrafter"/>
</dbReference>
<gene>
    <name evidence="3" type="ORF">COCNU_14G005140</name>
</gene>
<evidence type="ECO:0000256" key="1">
    <source>
        <dbReference type="SAM" id="MobiDB-lite"/>
    </source>
</evidence>
<feature type="domain" description="AIR9-like A9" evidence="2">
    <location>
        <begin position="38"/>
        <end position="120"/>
    </location>
</feature>
<dbReference type="Proteomes" id="UP000797356">
    <property type="component" value="Chromosome 14"/>
</dbReference>
<evidence type="ECO:0000313" key="4">
    <source>
        <dbReference type="Proteomes" id="UP000797356"/>
    </source>
</evidence>
<feature type="region of interest" description="Disordered" evidence="1">
    <location>
        <begin position="1"/>
        <end position="31"/>
    </location>
</feature>
<dbReference type="Pfam" id="PF23197">
    <property type="entry name" value="IG_AIR9"/>
    <property type="match status" value="1"/>
</dbReference>
<feature type="compositionally biased region" description="Acidic residues" evidence="1">
    <location>
        <begin position="7"/>
        <end position="19"/>
    </location>
</feature>
<reference evidence="3" key="1">
    <citation type="journal article" date="2017" name="Gigascience">
        <title>The genome draft of coconut (Cocos nucifera).</title>
        <authorList>
            <person name="Xiao Y."/>
            <person name="Xu P."/>
            <person name="Fan H."/>
            <person name="Baudouin L."/>
            <person name="Xia W."/>
            <person name="Bocs S."/>
            <person name="Xu J."/>
            <person name="Li Q."/>
            <person name="Guo A."/>
            <person name="Zhou L."/>
            <person name="Li J."/>
            <person name="Wu Y."/>
            <person name="Ma Z."/>
            <person name="Armero A."/>
            <person name="Issali A.E."/>
            <person name="Liu N."/>
            <person name="Peng M."/>
            <person name="Yang Y."/>
        </authorList>
    </citation>
    <scope>NUCLEOTIDE SEQUENCE</scope>
    <source>
        <tissue evidence="3">Spear leaf of Hainan Tall coconut</tissue>
    </source>
</reference>
<dbReference type="AlphaFoldDB" id="A0A8K0IUW1"/>
<proteinExistence type="predicted"/>
<dbReference type="Gene3D" id="2.60.40.2700">
    <property type="match status" value="1"/>
</dbReference>
<dbReference type="OrthoDB" id="663066at2759"/>
<sequence length="270" mass="30571">MDRPDPFDSDAEGSESSDSFDDRQLTAAEVEADPAPAVRGLSISGEARPGRFLQVCGWAINGTTRCDFAWARCSESGNFSYIEGENTATYLVTADDVDLYLAIEVIPVEHGERKGEPARIFANEHRKISCDPEMQEQIERNFLNEHASFDAFFLVEWNNTWVKVKLVIEREGFSIKTNGSPRISVREKFSPSIALSLNTCLQYATSTVFAILLHTAWLRDVIVLTMRLFIVRTDTELIYAQPKLQAVKKQELSSIMAVKKQKRMKRCLFF</sequence>
<accession>A0A8K0IUW1</accession>
<evidence type="ECO:0000313" key="3">
    <source>
        <dbReference type="EMBL" id="KAG1368046.1"/>
    </source>
</evidence>
<organism evidence="3 4">
    <name type="scientific">Cocos nucifera</name>
    <name type="common">Coconut palm</name>
    <dbReference type="NCBI Taxonomy" id="13894"/>
    <lineage>
        <taxon>Eukaryota</taxon>
        <taxon>Viridiplantae</taxon>
        <taxon>Streptophyta</taxon>
        <taxon>Embryophyta</taxon>
        <taxon>Tracheophyta</taxon>
        <taxon>Spermatophyta</taxon>
        <taxon>Magnoliopsida</taxon>
        <taxon>Liliopsida</taxon>
        <taxon>Arecaceae</taxon>
        <taxon>Arecoideae</taxon>
        <taxon>Cocoseae</taxon>
        <taxon>Attaleinae</taxon>
        <taxon>Cocos</taxon>
    </lineage>
</organism>
<name>A0A8K0IUW1_COCNU</name>
<dbReference type="PANTHER" id="PTHR31149">
    <property type="entry name" value="EXPRESSED PROTEIN"/>
    <property type="match status" value="1"/>
</dbReference>
<dbReference type="PANTHER" id="PTHR31149:SF10">
    <property type="entry name" value="OS05G0100900 PROTEIN"/>
    <property type="match status" value="1"/>
</dbReference>
<keyword evidence="4" id="KW-1185">Reference proteome</keyword>
<dbReference type="EMBL" id="CM017885">
    <property type="protein sequence ID" value="KAG1368046.1"/>
    <property type="molecule type" value="Genomic_DNA"/>
</dbReference>